<evidence type="ECO:0000256" key="2">
    <source>
        <dbReference type="ARBA" id="ARBA00006972"/>
    </source>
</evidence>
<dbReference type="EMBL" id="BTGB01000001">
    <property type="protein sequence ID" value="GMM44091.1"/>
    <property type="molecule type" value="Genomic_DNA"/>
</dbReference>
<accession>A0AAV5QYQ7</accession>
<evidence type="ECO:0000256" key="4">
    <source>
        <dbReference type="ARBA" id="ARBA00022927"/>
    </source>
</evidence>
<dbReference type="PIRSF" id="PIRSF015588">
    <property type="entry name" value="AP_complex_sigma"/>
    <property type="match status" value="1"/>
</dbReference>
<comment type="subcellular location">
    <subcellularLocation>
        <location evidence="1">Endomembrane system</location>
    </subcellularLocation>
</comment>
<dbReference type="GO" id="GO:0016192">
    <property type="term" value="P:vesicle-mediated transport"/>
    <property type="evidence" value="ECO:0007669"/>
    <property type="project" value="InterPro"/>
</dbReference>
<evidence type="ECO:0000313" key="8">
    <source>
        <dbReference type="EMBL" id="GMM44091.1"/>
    </source>
</evidence>
<dbReference type="Pfam" id="PF01217">
    <property type="entry name" value="Clat_adaptor_s"/>
    <property type="match status" value="1"/>
</dbReference>
<evidence type="ECO:0000259" key="7">
    <source>
        <dbReference type="Pfam" id="PF01217"/>
    </source>
</evidence>
<dbReference type="GO" id="GO:0012505">
    <property type="term" value="C:endomembrane system"/>
    <property type="evidence" value="ECO:0007669"/>
    <property type="project" value="UniProtKB-SubCell"/>
</dbReference>
<sequence length="170" mass="19490">MIHSIMVFNNDGVPRLVRSYTGPSLREEQSLLKELHKRVRAHDAESISSSCFLTVPSELLKSNGPDLRVIYRHYATLYFVVVADINESELGILDLIQVFVQILNKCFKDVCELDLVFHWQVLQTALEEMVQAGMVIDCNMDNIMSAIDSMNGVKEREYSRSTFFSRWPVS</sequence>
<feature type="domain" description="AP complex mu/sigma subunit" evidence="7">
    <location>
        <begin position="1"/>
        <end position="151"/>
    </location>
</feature>
<dbReference type="SUPFAM" id="SSF64356">
    <property type="entry name" value="SNARE-like"/>
    <property type="match status" value="1"/>
</dbReference>
<dbReference type="Proteomes" id="UP001378960">
    <property type="component" value="Unassembled WGS sequence"/>
</dbReference>
<dbReference type="AlphaFoldDB" id="A0AAV5QYQ7"/>
<dbReference type="InterPro" id="IPR016635">
    <property type="entry name" value="AP_complex_ssu"/>
</dbReference>
<dbReference type="Gene3D" id="3.30.450.60">
    <property type="match status" value="1"/>
</dbReference>
<keyword evidence="4 6" id="KW-0653">Protein transport</keyword>
<dbReference type="PROSITE" id="PS00989">
    <property type="entry name" value="CLAT_ADAPTOR_S"/>
    <property type="match status" value="1"/>
</dbReference>
<dbReference type="InterPro" id="IPR022775">
    <property type="entry name" value="AP_mu_sigma_su"/>
</dbReference>
<proteinExistence type="inferred from homology"/>
<dbReference type="InterPro" id="IPR000804">
    <property type="entry name" value="Clathrin_sm-chain_CS"/>
</dbReference>
<keyword evidence="5 6" id="KW-0472">Membrane</keyword>
<dbReference type="InterPro" id="IPR011012">
    <property type="entry name" value="Longin-like_dom_sf"/>
</dbReference>
<keyword evidence="9" id="KW-1185">Reference proteome</keyword>
<evidence type="ECO:0000256" key="6">
    <source>
        <dbReference type="PIRNR" id="PIRNR015588"/>
    </source>
</evidence>
<gene>
    <name evidence="8" type="ORF">DAPK24_006660</name>
</gene>
<organism evidence="8 9">
    <name type="scientific">Pichia kluyveri</name>
    <name type="common">Yeast</name>
    <dbReference type="NCBI Taxonomy" id="36015"/>
    <lineage>
        <taxon>Eukaryota</taxon>
        <taxon>Fungi</taxon>
        <taxon>Dikarya</taxon>
        <taxon>Ascomycota</taxon>
        <taxon>Saccharomycotina</taxon>
        <taxon>Pichiomycetes</taxon>
        <taxon>Pichiales</taxon>
        <taxon>Pichiaceae</taxon>
        <taxon>Pichia</taxon>
    </lineage>
</organism>
<comment type="similarity">
    <text evidence="2 6">Belongs to the adaptor complexes small subunit family.</text>
</comment>
<name>A0AAV5QYQ7_PICKL</name>
<evidence type="ECO:0000256" key="5">
    <source>
        <dbReference type="ARBA" id="ARBA00023136"/>
    </source>
</evidence>
<comment type="caution">
    <text evidence="8">The sequence shown here is derived from an EMBL/GenBank/DDBJ whole genome shotgun (WGS) entry which is preliminary data.</text>
</comment>
<evidence type="ECO:0000256" key="3">
    <source>
        <dbReference type="ARBA" id="ARBA00022448"/>
    </source>
</evidence>
<reference evidence="8 9" key="1">
    <citation type="journal article" date="2023" name="Elife">
        <title>Identification of key yeast species and microbe-microbe interactions impacting larval growth of Drosophila in the wild.</title>
        <authorList>
            <person name="Mure A."/>
            <person name="Sugiura Y."/>
            <person name="Maeda R."/>
            <person name="Honda K."/>
            <person name="Sakurai N."/>
            <person name="Takahashi Y."/>
            <person name="Watada M."/>
            <person name="Katoh T."/>
            <person name="Gotoh A."/>
            <person name="Gotoh Y."/>
            <person name="Taniguchi I."/>
            <person name="Nakamura K."/>
            <person name="Hayashi T."/>
            <person name="Katayama T."/>
            <person name="Uemura T."/>
            <person name="Hattori Y."/>
        </authorList>
    </citation>
    <scope>NUCLEOTIDE SEQUENCE [LARGE SCALE GENOMIC DNA]</scope>
    <source>
        <strain evidence="8 9">PK-24</strain>
    </source>
</reference>
<dbReference type="GO" id="GO:0006886">
    <property type="term" value="P:intracellular protein transport"/>
    <property type="evidence" value="ECO:0007669"/>
    <property type="project" value="UniProtKB-UniRule"/>
</dbReference>
<dbReference type="GO" id="GO:0030117">
    <property type="term" value="C:membrane coat"/>
    <property type="evidence" value="ECO:0007669"/>
    <property type="project" value="InterPro"/>
</dbReference>
<keyword evidence="3 6" id="KW-0813">Transport</keyword>
<dbReference type="PANTHER" id="PTHR11753">
    <property type="entry name" value="ADAPTOR COMPLEXES SMALL SUBUNIT FAMILY"/>
    <property type="match status" value="1"/>
</dbReference>
<protein>
    <recommendedName>
        <fullName evidence="6">AP complex subunit sigma</fullName>
    </recommendedName>
</protein>
<evidence type="ECO:0000256" key="1">
    <source>
        <dbReference type="ARBA" id="ARBA00004308"/>
    </source>
</evidence>
<evidence type="ECO:0000313" key="9">
    <source>
        <dbReference type="Proteomes" id="UP001378960"/>
    </source>
</evidence>